<dbReference type="InParanoid" id="A0A3N4KA06"/>
<feature type="region of interest" description="Disordered" evidence="1">
    <location>
        <begin position="177"/>
        <end position="282"/>
    </location>
</feature>
<dbReference type="EMBL" id="ML119186">
    <property type="protein sequence ID" value="RPB07334.1"/>
    <property type="molecule type" value="Genomic_DNA"/>
</dbReference>
<reference evidence="2 3" key="1">
    <citation type="journal article" date="2018" name="Nat. Ecol. Evol.">
        <title>Pezizomycetes genomes reveal the molecular basis of ectomycorrhizal truffle lifestyle.</title>
        <authorList>
            <person name="Murat C."/>
            <person name="Payen T."/>
            <person name="Noel B."/>
            <person name="Kuo A."/>
            <person name="Morin E."/>
            <person name="Chen J."/>
            <person name="Kohler A."/>
            <person name="Krizsan K."/>
            <person name="Balestrini R."/>
            <person name="Da Silva C."/>
            <person name="Montanini B."/>
            <person name="Hainaut M."/>
            <person name="Levati E."/>
            <person name="Barry K.W."/>
            <person name="Belfiori B."/>
            <person name="Cichocki N."/>
            <person name="Clum A."/>
            <person name="Dockter R.B."/>
            <person name="Fauchery L."/>
            <person name="Guy J."/>
            <person name="Iotti M."/>
            <person name="Le Tacon F."/>
            <person name="Lindquist E.A."/>
            <person name="Lipzen A."/>
            <person name="Malagnac F."/>
            <person name="Mello A."/>
            <person name="Molinier V."/>
            <person name="Miyauchi S."/>
            <person name="Poulain J."/>
            <person name="Riccioni C."/>
            <person name="Rubini A."/>
            <person name="Sitrit Y."/>
            <person name="Splivallo R."/>
            <person name="Traeger S."/>
            <person name="Wang M."/>
            <person name="Zifcakova L."/>
            <person name="Wipf D."/>
            <person name="Zambonelli A."/>
            <person name="Paolocci F."/>
            <person name="Nowrousian M."/>
            <person name="Ottonello S."/>
            <person name="Baldrian P."/>
            <person name="Spatafora J.W."/>
            <person name="Henrissat B."/>
            <person name="Nagy L.G."/>
            <person name="Aury J.M."/>
            <person name="Wincker P."/>
            <person name="Grigoriev I.V."/>
            <person name="Bonfante P."/>
            <person name="Martin F.M."/>
        </authorList>
    </citation>
    <scope>NUCLEOTIDE SEQUENCE [LARGE SCALE GENOMIC DNA]</scope>
    <source>
        <strain evidence="2 3">CCBAS932</strain>
    </source>
</reference>
<feature type="region of interest" description="Disordered" evidence="1">
    <location>
        <begin position="103"/>
        <end position="146"/>
    </location>
</feature>
<protein>
    <submittedName>
        <fullName evidence="2">Uncharacterized protein</fullName>
    </submittedName>
</protein>
<evidence type="ECO:0000256" key="1">
    <source>
        <dbReference type="SAM" id="MobiDB-lite"/>
    </source>
</evidence>
<proteinExistence type="predicted"/>
<sequence length="282" mass="32142">MFEAVHNYFLENVIANRTMVTDKQWDEVVILLLNCPLWKRFRCLLQQPEEDCTLQGALVKVCVSSTLQDLAKRNSTEDREKFFEVFKEKEYAAKLTKVKAVKKETKEKATNPKGKGKQHETAPTRSSTKRSKQAQAHLPDDENKVYLHIDEFTSSEEKAEKPRDKLRIDCRASDIKAEKTGTCWRKPTKRKGSESVEVTDNTADDNDDNVDDDDDKEGEVKAGGSSARGRSSKGAQKDDNDGNDDDGDDDEVQEEDDDMEDEEEEKEKEEEDALRTKKTKTP</sequence>
<evidence type="ECO:0000313" key="3">
    <source>
        <dbReference type="Proteomes" id="UP000277580"/>
    </source>
</evidence>
<keyword evidence="3" id="KW-1185">Reference proteome</keyword>
<name>A0A3N4KA06_9PEZI</name>
<evidence type="ECO:0000313" key="2">
    <source>
        <dbReference type="EMBL" id="RPB07334.1"/>
    </source>
</evidence>
<feature type="compositionally biased region" description="Acidic residues" evidence="1">
    <location>
        <begin position="241"/>
        <end position="272"/>
    </location>
</feature>
<dbReference type="Proteomes" id="UP000277580">
    <property type="component" value="Unassembled WGS sequence"/>
</dbReference>
<gene>
    <name evidence="2" type="ORF">P167DRAFT_579338</name>
</gene>
<organism evidence="2 3">
    <name type="scientific">Morchella conica CCBAS932</name>
    <dbReference type="NCBI Taxonomy" id="1392247"/>
    <lineage>
        <taxon>Eukaryota</taxon>
        <taxon>Fungi</taxon>
        <taxon>Dikarya</taxon>
        <taxon>Ascomycota</taxon>
        <taxon>Pezizomycotina</taxon>
        <taxon>Pezizomycetes</taxon>
        <taxon>Pezizales</taxon>
        <taxon>Morchellaceae</taxon>
        <taxon>Morchella</taxon>
    </lineage>
</organism>
<dbReference type="AlphaFoldDB" id="A0A3N4KA06"/>
<feature type="compositionally biased region" description="Acidic residues" evidence="1">
    <location>
        <begin position="202"/>
        <end position="217"/>
    </location>
</feature>
<feature type="compositionally biased region" description="Low complexity" evidence="1">
    <location>
        <begin position="222"/>
        <end position="234"/>
    </location>
</feature>
<accession>A0A3N4KA06</accession>